<dbReference type="Gene3D" id="3.20.20.70">
    <property type="entry name" value="Aldolase class I"/>
    <property type="match status" value="2"/>
</dbReference>
<keyword evidence="3 5" id="KW-0560">Oxidoreductase</keyword>
<dbReference type="SUPFAM" id="SSF51412">
    <property type="entry name" value="Inosine monophosphate dehydrogenase (IMPDH)"/>
    <property type="match status" value="1"/>
</dbReference>
<evidence type="ECO:0000256" key="4">
    <source>
        <dbReference type="SAM" id="MobiDB-lite"/>
    </source>
</evidence>
<dbReference type="InterPro" id="IPR013785">
    <property type="entry name" value="Aldolase_TIM"/>
</dbReference>
<organism evidence="5">
    <name type="scientific">hydrocarbon metagenome</name>
    <dbReference type="NCBI Taxonomy" id="938273"/>
    <lineage>
        <taxon>unclassified sequences</taxon>
        <taxon>metagenomes</taxon>
        <taxon>ecological metagenomes</taxon>
    </lineage>
</organism>
<evidence type="ECO:0000313" key="5">
    <source>
        <dbReference type="EMBL" id="KUG21579.1"/>
    </source>
</evidence>
<dbReference type="PANTHER" id="PTHR32332:SF20">
    <property type="entry name" value="2-NITROPROPANE DIOXYGENASE-LIKE PROTEIN"/>
    <property type="match status" value="1"/>
</dbReference>
<evidence type="ECO:0000256" key="2">
    <source>
        <dbReference type="ARBA" id="ARBA00022643"/>
    </source>
</evidence>
<protein>
    <submittedName>
        <fullName evidence="5">Enoyl-acp reductase</fullName>
        <ecNumber evidence="5">1.3.1.9</ecNumber>
    </submittedName>
</protein>
<evidence type="ECO:0000256" key="3">
    <source>
        <dbReference type="ARBA" id="ARBA00023002"/>
    </source>
</evidence>
<dbReference type="AlphaFoldDB" id="A0A0W8FL35"/>
<dbReference type="GO" id="GO:0018580">
    <property type="term" value="F:nitronate monooxygenase activity"/>
    <property type="evidence" value="ECO:0007669"/>
    <property type="project" value="InterPro"/>
</dbReference>
<gene>
    <name evidence="5" type="ORF">ASZ90_008667</name>
</gene>
<dbReference type="EC" id="1.3.1.9" evidence="5"/>
<proteinExistence type="predicted"/>
<keyword evidence="1" id="KW-0285">Flavoprotein</keyword>
<sequence length="379" mass="40726">MKTKITDLFGIEYPIILPGMSWISVPELVAAVCNAGGIGYLATGPLSPAKTRESIKRIKELTNKPFGVGITLIMPGAMENAKIALEEKVPVINISLGKGEDLIKKAHAYNGKVITTVTTVQHALAAQNSGADALQVTGYEAAAHGSQVPTMVLVPAVVDAVKVPVVAIGGIADGRGMAAAFALGAEGVGMGTRLSITKESPVHDICKKKQLESDIEDTIYSNRFDALYCRVLKTPSAEKAYKQGRNLRKGLKASFVIAESLDIPWMKLATAASSGPKGEKSDRHKESSVKPDPSSKPKEKKSFMDKFLKVPRTGMNLMHMAQAYVDIQKATETGDLDKGFYLSGQVQGLIHDIPTVAEVINRTVKEFLKIQEENATRIK</sequence>
<dbReference type="Pfam" id="PF03060">
    <property type="entry name" value="NMO"/>
    <property type="match status" value="2"/>
</dbReference>
<keyword evidence="2" id="KW-0288">FMN</keyword>
<dbReference type="EMBL" id="LNQE01001045">
    <property type="protein sequence ID" value="KUG21579.1"/>
    <property type="molecule type" value="Genomic_DNA"/>
</dbReference>
<comment type="caution">
    <text evidence="5">The sequence shown here is derived from an EMBL/GenBank/DDBJ whole genome shotgun (WGS) entry which is preliminary data.</text>
</comment>
<dbReference type="GO" id="GO:0004318">
    <property type="term" value="F:enoyl-[acyl-carrier-protein] reductase (NADH) activity"/>
    <property type="evidence" value="ECO:0007669"/>
    <property type="project" value="UniProtKB-EC"/>
</dbReference>
<dbReference type="InterPro" id="IPR004136">
    <property type="entry name" value="NMO"/>
</dbReference>
<evidence type="ECO:0000256" key="1">
    <source>
        <dbReference type="ARBA" id="ARBA00022630"/>
    </source>
</evidence>
<dbReference type="PANTHER" id="PTHR32332">
    <property type="entry name" value="2-NITROPROPANE DIOXYGENASE"/>
    <property type="match status" value="1"/>
</dbReference>
<accession>A0A0W8FL35</accession>
<dbReference type="CDD" id="cd04730">
    <property type="entry name" value="NPD_like"/>
    <property type="match status" value="1"/>
</dbReference>
<reference evidence="5" key="1">
    <citation type="journal article" date="2015" name="Proc. Natl. Acad. Sci. U.S.A.">
        <title>Networks of energetic and metabolic interactions define dynamics in microbial communities.</title>
        <authorList>
            <person name="Embree M."/>
            <person name="Liu J.K."/>
            <person name="Al-Bassam M.M."/>
            <person name="Zengler K."/>
        </authorList>
    </citation>
    <scope>NUCLEOTIDE SEQUENCE</scope>
</reference>
<feature type="region of interest" description="Disordered" evidence="4">
    <location>
        <begin position="272"/>
        <end position="303"/>
    </location>
</feature>
<name>A0A0W8FL35_9ZZZZ</name>
<feature type="compositionally biased region" description="Basic and acidic residues" evidence="4">
    <location>
        <begin position="277"/>
        <end position="303"/>
    </location>
</feature>